<dbReference type="PROSITE" id="PS50202">
    <property type="entry name" value="MSP"/>
    <property type="match status" value="1"/>
</dbReference>
<dbReference type="GO" id="GO:0005886">
    <property type="term" value="C:plasma membrane"/>
    <property type="evidence" value="ECO:0007669"/>
    <property type="project" value="TreeGrafter"/>
</dbReference>
<feature type="region of interest" description="Disordered" evidence="7">
    <location>
        <begin position="134"/>
        <end position="158"/>
    </location>
</feature>
<evidence type="ECO:0000256" key="2">
    <source>
        <dbReference type="ARBA" id="ARBA00008932"/>
    </source>
</evidence>
<dbReference type="Proteomes" id="UP000887568">
    <property type="component" value="Unplaced"/>
</dbReference>
<dbReference type="GO" id="GO:0061817">
    <property type="term" value="P:endoplasmic reticulum-plasma membrane tethering"/>
    <property type="evidence" value="ECO:0007669"/>
    <property type="project" value="TreeGrafter"/>
</dbReference>
<dbReference type="Gene3D" id="2.60.40.10">
    <property type="entry name" value="Immunoglobulins"/>
    <property type="match status" value="1"/>
</dbReference>
<dbReference type="AlphaFoldDB" id="A0A914B1W1"/>
<sequence length="234" mass="25735">MSKSDQILEIDPPNELRFRGPFTEVVSSELKLINPSEKTVCFKIKTTAPRRYCVRPNSGIVGPKESVKVSVMLQPFEYDPNEKNKHKFMVQSLIAPPGEVNQEEVWKSQESGALMDTKLKCVFELPANQATHAASVMEPGSSGKSPKADSQGKTAEKDLETVVEECRALRQEVSNLRTENTNLRDGVRQRKAGGDTQMSSVQPAVMETKVNNMPSVVALVIAILVGILVGKIIL</sequence>
<evidence type="ECO:0000256" key="1">
    <source>
        <dbReference type="ARBA" id="ARBA00004211"/>
    </source>
</evidence>
<dbReference type="InterPro" id="IPR016763">
    <property type="entry name" value="VAP"/>
</dbReference>
<comment type="subcellular location">
    <subcellularLocation>
        <location evidence="1">Membrane</location>
        <topology evidence="1">Single-pass type IV membrane protein</topology>
    </subcellularLocation>
</comment>
<dbReference type="EnsemblMetazoa" id="XM_038213558.1">
    <property type="protein sequence ID" value="XP_038069486.1"/>
    <property type="gene ID" value="LOC119738644"/>
</dbReference>
<evidence type="ECO:0000256" key="5">
    <source>
        <dbReference type="ARBA" id="ARBA00023054"/>
    </source>
</evidence>
<accession>A0A914B1W1</accession>
<keyword evidence="3 8" id="KW-0812">Transmembrane</keyword>
<dbReference type="OMA" id="VNQEEVW"/>
<feature type="domain" description="MSP" evidence="9">
    <location>
        <begin position="7"/>
        <end position="124"/>
    </location>
</feature>
<dbReference type="FunFam" id="2.60.40.10:FF:000334">
    <property type="entry name" value="vesicle-associated membrane protein-associated protein A isoform X1"/>
    <property type="match status" value="1"/>
</dbReference>
<dbReference type="RefSeq" id="XP_038069486.1">
    <property type="nucleotide sequence ID" value="XM_038213558.1"/>
</dbReference>
<evidence type="ECO:0000256" key="7">
    <source>
        <dbReference type="SAM" id="MobiDB-lite"/>
    </source>
</evidence>
<dbReference type="GO" id="GO:0033149">
    <property type="term" value="F:FFAT motif binding"/>
    <property type="evidence" value="ECO:0007669"/>
    <property type="project" value="TreeGrafter"/>
</dbReference>
<reference evidence="10" key="1">
    <citation type="submission" date="2022-11" db="UniProtKB">
        <authorList>
            <consortium name="EnsemblMetazoa"/>
        </authorList>
    </citation>
    <scope>IDENTIFICATION</scope>
</reference>
<dbReference type="PANTHER" id="PTHR10809:SF6">
    <property type="entry name" value="AT11025P-RELATED"/>
    <property type="match status" value="1"/>
</dbReference>
<dbReference type="InterPro" id="IPR000535">
    <property type="entry name" value="MSP_dom"/>
</dbReference>
<keyword evidence="6 8" id="KW-0472">Membrane</keyword>
<organism evidence="10 11">
    <name type="scientific">Patiria miniata</name>
    <name type="common">Bat star</name>
    <name type="synonym">Asterina miniata</name>
    <dbReference type="NCBI Taxonomy" id="46514"/>
    <lineage>
        <taxon>Eukaryota</taxon>
        <taxon>Metazoa</taxon>
        <taxon>Echinodermata</taxon>
        <taxon>Eleutherozoa</taxon>
        <taxon>Asterozoa</taxon>
        <taxon>Asteroidea</taxon>
        <taxon>Valvatacea</taxon>
        <taxon>Valvatida</taxon>
        <taxon>Asterinidae</taxon>
        <taxon>Patiria</taxon>
    </lineage>
</organism>
<keyword evidence="11" id="KW-1185">Reference proteome</keyword>
<feature type="transmembrane region" description="Helical" evidence="8">
    <location>
        <begin position="213"/>
        <end position="233"/>
    </location>
</feature>
<protein>
    <recommendedName>
        <fullName evidence="9">MSP domain-containing protein</fullName>
    </recommendedName>
</protein>
<evidence type="ECO:0000313" key="11">
    <source>
        <dbReference type="Proteomes" id="UP000887568"/>
    </source>
</evidence>
<evidence type="ECO:0000256" key="4">
    <source>
        <dbReference type="ARBA" id="ARBA00022989"/>
    </source>
</evidence>
<evidence type="ECO:0000256" key="3">
    <source>
        <dbReference type="ARBA" id="ARBA00022692"/>
    </source>
</evidence>
<evidence type="ECO:0000256" key="8">
    <source>
        <dbReference type="SAM" id="Phobius"/>
    </source>
</evidence>
<evidence type="ECO:0000259" key="9">
    <source>
        <dbReference type="PROSITE" id="PS50202"/>
    </source>
</evidence>
<keyword evidence="4 8" id="KW-1133">Transmembrane helix</keyword>
<dbReference type="InterPro" id="IPR013783">
    <property type="entry name" value="Ig-like_fold"/>
</dbReference>
<proteinExistence type="inferred from homology"/>
<dbReference type="GO" id="GO:0090158">
    <property type="term" value="P:endoplasmic reticulum membrane organization"/>
    <property type="evidence" value="ECO:0007669"/>
    <property type="project" value="TreeGrafter"/>
</dbReference>
<evidence type="ECO:0000256" key="6">
    <source>
        <dbReference type="ARBA" id="ARBA00023136"/>
    </source>
</evidence>
<keyword evidence="5" id="KW-0175">Coiled coil</keyword>
<dbReference type="InterPro" id="IPR008962">
    <property type="entry name" value="PapD-like_sf"/>
</dbReference>
<dbReference type="GeneID" id="119738644"/>
<evidence type="ECO:0000313" key="10">
    <source>
        <dbReference type="EnsemblMetazoa" id="XP_038069486.1"/>
    </source>
</evidence>
<dbReference type="PANTHER" id="PTHR10809">
    <property type="entry name" value="VESICLE-ASSOCIATED MEMBRANE PROTEIN-ASSOCIATED PROTEIN"/>
    <property type="match status" value="1"/>
</dbReference>
<dbReference type="Pfam" id="PF00635">
    <property type="entry name" value="Motile_Sperm"/>
    <property type="match status" value="1"/>
</dbReference>
<dbReference type="GO" id="GO:0005789">
    <property type="term" value="C:endoplasmic reticulum membrane"/>
    <property type="evidence" value="ECO:0007669"/>
    <property type="project" value="InterPro"/>
</dbReference>
<dbReference type="OrthoDB" id="264603at2759"/>
<name>A0A914B1W1_PATMI</name>
<comment type="similarity">
    <text evidence="2">Belongs to the VAMP-associated protein (VAP) (TC 9.B.17) family.</text>
</comment>
<dbReference type="PIRSF" id="PIRSF019693">
    <property type="entry name" value="VAMP-associated"/>
    <property type="match status" value="1"/>
</dbReference>
<dbReference type="SUPFAM" id="SSF49354">
    <property type="entry name" value="PapD-like"/>
    <property type="match status" value="1"/>
</dbReference>